<evidence type="ECO:0000313" key="1">
    <source>
        <dbReference type="EMBL" id="MBW0508588.1"/>
    </source>
</evidence>
<accession>A0A9Q3DXS1</accession>
<dbReference type="EMBL" id="AVOT02020419">
    <property type="protein sequence ID" value="MBW0508588.1"/>
    <property type="molecule type" value="Genomic_DNA"/>
</dbReference>
<reference evidence="1" key="1">
    <citation type="submission" date="2021-03" db="EMBL/GenBank/DDBJ databases">
        <title>Draft genome sequence of rust myrtle Austropuccinia psidii MF-1, a brazilian biotype.</title>
        <authorList>
            <person name="Quecine M.C."/>
            <person name="Pachon D.M.R."/>
            <person name="Bonatelli M.L."/>
            <person name="Correr F.H."/>
            <person name="Franceschini L.M."/>
            <person name="Leite T.F."/>
            <person name="Margarido G.R.A."/>
            <person name="Almeida C.A."/>
            <person name="Ferrarezi J.A."/>
            <person name="Labate C.A."/>
        </authorList>
    </citation>
    <scope>NUCLEOTIDE SEQUENCE</scope>
    <source>
        <strain evidence="1">MF-1</strain>
    </source>
</reference>
<keyword evidence="2" id="KW-1185">Reference proteome</keyword>
<gene>
    <name evidence="1" type="ORF">O181_048303</name>
</gene>
<comment type="caution">
    <text evidence="1">The sequence shown here is derived from an EMBL/GenBank/DDBJ whole genome shotgun (WGS) entry which is preliminary data.</text>
</comment>
<dbReference type="Proteomes" id="UP000765509">
    <property type="component" value="Unassembled WGS sequence"/>
</dbReference>
<evidence type="ECO:0000313" key="2">
    <source>
        <dbReference type="Proteomes" id="UP000765509"/>
    </source>
</evidence>
<dbReference type="AlphaFoldDB" id="A0A9Q3DXS1"/>
<protein>
    <submittedName>
        <fullName evidence="1">Uncharacterized protein</fullName>
    </submittedName>
</protein>
<sequence length="116" mass="12709">MLTRPNRPPDVTLTLFPAASNAYAPAGTSRYASEAATPGPPSRILPLLYPHHLPCLLSCRTLKIFLQRFHPMSTLTHPHASAPLPYLLCSLPSLLSHIILIRYGGLFAYSSNTEIC</sequence>
<proteinExistence type="predicted"/>
<name>A0A9Q3DXS1_9BASI</name>
<organism evidence="1 2">
    <name type="scientific">Austropuccinia psidii MF-1</name>
    <dbReference type="NCBI Taxonomy" id="1389203"/>
    <lineage>
        <taxon>Eukaryota</taxon>
        <taxon>Fungi</taxon>
        <taxon>Dikarya</taxon>
        <taxon>Basidiomycota</taxon>
        <taxon>Pucciniomycotina</taxon>
        <taxon>Pucciniomycetes</taxon>
        <taxon>Pucciniales</taxon>
        <taxon>Sphaerophragmiaceae</taxon>
        <taxon>Austropuccinia</taxon>
    </lineage>
</organism>